<keyword evidence="13" id="KW-1185">Reference proteome</keyword>
<accession>A0A090I4P4</accession>
<reference evidence="11" key="3">
    <citation type="submission" date="2014-09" db="EMBL/GenBank/DDBJ databases">
        <authorList>
            <person name="Bishop-Lilly K.A."/>
            <person name="Broomall S.M."/>
            <person name="Chain P.S."/>
            <person name="Chertkov O."/>
            <person name="Coyne S.R."/>
            <person name="Daligault H.E."/>
            <person name="Davenport K.W."/>
            <person name="Erkkila T."/>
            <person name="Frey K.G."/>
            <person name="Gibbons H.S."/>
            <person name="Gu W."/>
            <person name="Jaissle J."/>
            <person name="Johnson S.L."/>
            <person name="Koroleva G.I."/>
            <person name="Ladner J.T."/>
            <person name="Lo C.-C."/>
            <person name="Minogue T.D."/>
            <person name="Munk C."/>
            <person name="Palacios G.F."/>
            <person name="Redden C.L."/>
            <person name="Rosenzweig C.N."/>
            <person name="Scholz M.B."/>
            <person name="Teshima H."/>
            <person name="Xu Y."/>
        </authorList>
    </citation>
    <scope>NUCLEOTIDE SEQUENCE</scope>
    <source>
        <strain evidence="11">Mb9</strain>
    </source>
</reference>
<dbReference type="AlphaFoldDB" id="A0A090I4P4"/>
<evidence type="ECO:0000256" key="4">
    <source>
        <dbReference type="ARBA" id="ARBA00022801"/>
    </source>
</evidence>
<comment type="similarity">
    <text evidence="6">Belongs to the NucS endonuclease family.</text>
</comment>
<evidence type="ECO:0000256" key="6">
    <source>
        <dbReference type="HAMAP-Rule" id="MF_00722"/>
    </source>
</evidence>
<dbReference type="Proteomes" id="UP000062768">
    <property type="component" value="Chromosome I"/>
</dbReference>
<dbReference type="PANTHER" id="PTHR38814">
    <property type="entry name" value="ENDONUCLEASE NUCS"/>
    <property type="match status" value="1"/>
</dbReference>
<dbReference type="CDD" id="cd22341">
    <property type="entry name" value="NucS-like"/>
    <property type="match status" value="1"/>
</dbReference>
<keyword evidence="2 6" id="KW-0540">Nuclease</keyword>
<evidence type="ECO:0000313" key="11">
    <source>
        <dbReference type="EMBL" id="CEL24710.1"/>
    </source>
</evidence>
<dbReference type="EMBL" id="LN734822">
    <property type="protein sequence ID" value="CEL24710.1"/>
    <property type="molecule type" value="Genomic_DNA"/>
</dbReference>
<evidence type="ECO:0000259" key="7">
    <source>
        <dbReference type="Pfam" id="PF01939"/>
    </source>
</evidence>
<dbReference type="EMBL" id="JADIIL010000014">
    <property type="protein sequence ID" value="MBF4474480.1"/>
    <property type="molecule type" value="Genomic_DNA"/>
</dbReference>
<dbReference type="OrthoDB" id="15177at2157"/>
<dbReference type="PANTHER" id="PTHR38814:SF1">
    <property type="entry name" value="ENDONUCLEASE NUCS"/>
    <property type="match status" value="1"/>
</dbReference>
<dbReference type="GeneID" id="26739320"/>
<keyword evidence="1 6" id="KW-0963">Cytoplasm</keyword>
<protein>
    <recommendedName>
        <fullName evidence="6">Endonuclease NucS</fullName>
        <ecNumber evidence="6">3.1.-.-</ecNumber>
    </recommendedName>
</protein>
<evidence type="ECO:0000256" key="1">
    <source>
        <dbReference type="ARBA" id="ARBA00022490"/>
    </source>
</evidence>
<dbReference type="STRING" id="2162.BRM9_1243"/>
<dbReference type="PATRIC" id="fig|2162.10.peg.1118"/>
<reference evidence="10" key="2">
    <citation type="submission" date="2014-08" db="EMBL/GenBank/DDBJ databases">
        <authorList>
            <person name="Wibberg D."/>
        </authorList>
    </citation>
    <scope>NUCLEOTIDE SEQUENCE</scope>
</reference>
<evidence type="ECO:0000313" key="9">
    <source>
        <dbReference type="EMBL" id="AIS32058.1"/>
    </source>
</evidence>
<dbReference type="NCBIfam" id="NF003270">
    <property type="entry name" value="PRK04247.1"/>
    <property type="match status" value="1"/>
</dbReference>
<dbReference type="HAMAP" id="MF_00722">
    <property type="entry name" value="NucS"/>
    <property type="match status" value="1"/>
</dbReference>
<dbReference type="Proteomes" id="UP000606900">
    <property type="component" value="Unassembled WGS sequence"/>
</dbReference>
<evidence type="ECO:0000313" key="13">
    <source>
        <dbReference type="Proteomes" id="UP000062768"/>
    </source>
</evidence>
<name>A0A090I4P4_METFO</name>
<organism evidence="10">
    <name type="scientific">Methanobacterium formicicum</name>
    <dbReference type="NCBI Taxonomy" id="2162"/>
    <lineage>
        <taxon>Archaea</taxon>
        <taxon>Methanobacteriati</taxon>
        <taxon>Methanobacteriota</taxon>
        <taxon>Methanomada group</taxon>
        <taxon>Methanobacteria</taxon>
        <taxon>Methanobacteriales</taxon>
        <taxon>Methanobacteriaceae</taxon>
        <taxon>Methanobacterium</taxon>
    </lineage>
</organism>
<keyword evidence="3 6" id="KW-0255">Endonuclease</keyword>
<dbReference type="KEGG" id="mfi:DSM1535_1925"/>
<comment type="function">
    <text evidence="6">Cleaves both 3' and 5' ssDNA extremities of branched DNA structures.</text>
</comment>
<feature type="domain" description="Endonuclease NucS C-terminal" evidence="7">
    <location>
        <begin position="130"/>
        <end position="241"/>
    </location>
</feature>
<dbReference type="Proteomes" id="UP000029661">
    <property type="component" value="Chromosome"/>
</dbReference>
<evidence type="ECO:0000256" key="3">
    <source>
        <dbReference type="ARBA" id="ARBA00022759"/>
    </source>
</evidence>
<dbReference type="RefSeq" id="WP_048073315.1">
    <property type="nucleotide sequence ID" value="NZ_CALCVY010000234.1"/>
</dbReference>
<dbReference type="Pfam" id="PF21003">
    <property type="entry name" value="NucS_N"/>
    <property type="match status" value="1"/>
</dbReference>
<gene>
    <name evidence="6 10" type="primary">nucS</name>
    <name evidence="9" type="ORF">BRM9_1243</name>
    <name evidence="10" type="ORF">DSM1535_1925</name>
    <name evidence="12" type="ORF">ISP06_03280</name>
    <name evidence="11" type="ORF">MB9_1071</name>
</gene>
<dbReference type="InterPro" id="IPR049173">
    <property type="entry name" value="NucS_N_sf"/>
</dbReference>
<dbReference type="EMBL" id="LN515531">
    <property type="protein sequence ID" value="CEA14249.1"/>
    <property type="molecule type" value="Genomic_DNA"/>
</dbReference>
<dbReference type="InterPro" id="IPR048302">
    <property type="entry name" value="NucS_N"/>
</dbReference>
<dbReference type="InterPro" id="IPR002793">
    <property type="entry name" value="Endonuclease_NucS"/>
</dbReference>
<dbReference type="Gene3D" id="3.40.1350.10">
    <property type="match status" value="1"/>
</dbReference>
<keyword evidence="5 6" id="KW-0238">DNA-binding</keyword>
<dbReference type="InterPro" id="IPR011856">
    <property type="entry name" value="tRNA_endonuc-like_dom_sf"/>
</dbReference>
<dbReference type="GO" id="GO:0003677">
    <property type="term" value="F:DNA binding"/>
    <property type="evidence" value="ECO:0007669"/>
    <property type="project" value="UniProtKB-KW"/>
</dbReference>
<dbReference type="EC" id="3.1.-.-" evidence="6"/>
<dbReference type="Pfam" id="PF01939">
    <property type="entry name" value="NucS_C"/>
    <property type="match status" value="1"/>
</dbReference>
<evidence type="ECO:0000313" key="12">
    <source>
        <dbReference type="EMBL" id="MBF4474480.1"/>
    </source>
</evidence>
<keyword evidence="4 6" id="KW-0378">Hydrolase</keyword>
<evidence type="ECO:0000256" key="2">
    <source>
        <dbReference type="ARBA" id="ARBA00022722"/>
    </source>
</evidence>
<sequence length="256" mass="28845">MKLVEEKNPDTPRVLEIINEGLSKRAVITIMACCRVDYDGRAVSRLGLGDRIILIKSDGSFIIHQDRNLDPVNWQPPKTKVTADIYQGMVKIKGVRRNPSESLEVKILQTHMISYFIGEDSESLELAGYEANMGDLIFKDPEVFEKGFRPTSREYHTPQGFIDILGKDQDGNITILELKSRKAGTNAVKQLRRYVDCFSDHKEKVRGVLVAPSATDDALELLEEQGMEFKALEPPRELGTDKVVTLENFFGRSSSE</sequence>
<dbReference type="Gene3D" id="2.70.180.20">
    <property type="match status" value="1"/>
</dbReference>
<reference evidence="9" key="1">
    <citation type="submission" date="2013-12" db="EMBL/GenBank/DDBJ databases">
        <title>The complete genome sequence of Methanobacterium sp. BRM9.</title>
        <authorList>
            <consortium name="Pastoral Greenhouse Gas Research Consortium"/>
            <person name="Kelly W.J."/>
            <person name="Leahy S.C."/>
            <person name="Perry R."/>
            <person name="Li D."/>
            <person name="Altermann E."/>
            <person name="Lambie S.C."/>
            <person name="Attwood G.T."/>
        </authorList>
    </citation>
    <scope>NUCLEOTIDE SEQUENCE [LARGE SCALE GENOMIC DNA]</scope>
    <source>
        <strain evidence="9">BRM9</strain>
    </source>
</reference>
<evidence type="ECO:0000256" key="5">
    <source>
        <dbReference type="ARBA" id="ARBA00023125"/>
    </source>
</evidence>
<proteinExistence type="inferred from homology"/>
<dbReference type="InterPro" id="IPR048301">
    <property type="entry name" value="NucS_C"/>
</dbReference>
<comment type="subcellular location">
    <subcellularLocation>
        <location evidence="6">Cytoplasm</location>
    </subcellularLocation>
</comment>
<evidence type="ECO:0000313" key="10">
    <source>
        <dbReference type="EMBL" id="CEA14249.1"/>
    </source>
</evidence>
<feature type="domain" description="Endonuclease NucS N-terminal PH-like" evidence="8">
    <location>
        <begin position="24"/>
        <end position="121"/>
    </location>
</feature>
<reference evidence="12" key="4">
    <citation type="submission" date="2020-10" db="EMBL/GenBank/DDBJ databases">
        <title>Dehalococcoides mccartyi of a TCE/Cr reducing biochatode.</title>
        <authorList>
            <person name="Matturro B."/>
        </authorList>
    </citation>
    <scope>NUCLEOTIDE SEQUENCE</scope>
    <source>
        <strain evidence="12">Bin2</strain>
    </source>
</reference>
<dbReference type="GO" id="GO:0000014">
    <property type="term" value="F:single-stranded DNA endodeoxyribonuclease activity"/>
    <property type="evidence" value="ECO:0007669"/>
    <property type="project" value="UniProtKB-UniRule"/>
</dbReference>
<dbReference type="KEGG" id="mfc:BRM9_1243"/>
<evidence type="ECO:0000259" key="8">
    <source>
        <dbReference type="Pfam" id="PF21003"/>
    </source>
</evidence>
<dbReference type="EMBL" id="CP006933">
    <property type="protein sequence ID" value="AIS32058.1"/>
    <property type="molecule type" value="Genomic_DNA"/>
</dbReference>
<dbReference type="GO" id="GO:0005737">
    <property type="term" value="C:cytoplasm"/>
    <property type="evidence" value="ECO:0007669"/>
    <property type="project" value="UniProtKB-SubCell"/>
</dbReference>